<organism evidence="3 4">
    <name type="scientific">Xylaria multiplex</name>
    <dbReference type="NCBI Taxonomy" id="323545"/>
    <lineage>
        <taxon>Eukaryota</taxon>
        <taxon>Fungi</taxon>
        <taxon>Dikarya</taxon>
        <taxon>Ascomycota</taxon>
        <taxon>Pezizomycotina</taxon>
        <taxon>Sordariomycetes</taxon>
        <taxon>Xylariomycetidae</taxon>
        <taxon>Xylariales</taxon>
        <taxon>Xylariaceae</taxon>
        <taxon>Xylaria</taxon>
    </lineage>
</organism>
<keyword evidence="2" id="KW-1133">Transmembrane helix</keyword>
<accession>A0A7C8INF2</accession>
<comment type="caution">
    <text evidence="3">The sequence shown here is derived from an EMBL/GenBank/DDBJ whole genome shotgun (WGS) entry which is preliminary data.</text>
</comment>
<keyword evidence="4" id="KW-1185">Reference proteome</keyword>
<keyword evidence="2" id="KW-0472">Membrane</keyword>
<name>A0A7C8INF2_9PEZI</name>
<evidence type="ECO:0000256" key="2">
    <source>
        <dbReference type="SAM" id="Phobius"/>
    </source>
</evidence>
<evidence type="ECO:0000313" key="4">
    <source>
        <dbReference type="Proteomes" id="UP000481858"/>
    </source>
</evidence>
<dbReference type="InParanoid" id="A0A7C8INF2"/>
<dbReference type="OrthoDB" id="5400539at2759"/>
<dbReference type="EMBL" id="WUBL01000098">
    <property type="protein sequence ID" value="KAF2966058.1"/>
    <property type="molecule type" value="Genomic_DNA"/>
</dbReference>
<dbReference type="Pfam" id="PF12273">
    <property type="entry name" value="RCR"/>
    <property type="match status" value="1"/>
</dbReference>
<feature type="transmembrane region" description="Helical" evidence="2">
    <location>
        <begin position="48"/>
        <end position="68"/>
    </location>
</feature>
<feature type="compositionally biased region" description="Pro residues" evidence="1">
    <location>
        <begin position="168"/>
        <end position="177"/>
    </location>
</feature>
<feature type="region of interest" description="Disordered" evidence="1">
    <location>
        <begin position="134"/>
        <end position="177"/>
    </location>
</feature>
<evidence type="ECO:0000313" key="3">
    <source>
        <dbReference type="EMBL" id="KAF2966058.1"/>
    </source>
</evidence>
<dbReference type="AlphaFoldDB" id="A0A7C8INF2"/>
<evidence type="ECO:0000256" key="1">
    <source>
        <dbReference type="SAM" id="MobiDB-lite"/>
    </source>
</evidence>
<dbReference type="InterPro" id="IPR020999">
    <property type="entry name" value="Chitin_synth_reg_RCR"/>
</dbReference>
<evidence type="ECO:0008006" key="5">
    <source>
        <dbReference type="Google" id="ProtNLM"/>
    </source>
</evidence>
<proteinExistence type="predicted"/>
<dbReference type="Proteomes" id="UP000481858">
    <property type="component" value="Unassembled WGS sequence"/>
</dbReference>
<sequence length="177" mass="19783">MRAMLPLHIGTPMRPDVDASLSALVRRQYVERESDGEYVWFWYTTPGIIIKYTIFFAFVLLLVGWVVGGRFHAKRRLQKGLKPLGYHAWLLSRHERAQVDPAYAYPQPVYRPVGNHNGGGDYYTMYPMPPPVYDPSRPPVYDGPPVGSKVDPSQGQGQAQTQGDYAPPAGPPPARSG</sequence>
<feature type="compositionally biased region" description="Polar residues" evidence="1">
    <location>
        <begin position="151"/>
        <end position="163"/>
    </location>
</feature>
<gene>
    <name evidence="3" type="ORF">GQX73_g7518</name>
</gene>
<reference evidence="3 4" key="1">
    <citation type="submission" date="2019-12" db="EMBL/GenBank/DDBJ databases">
        <title>Draft genome sequence of the ascomycete Xylaria multiplex DSM 110363.</title>
        <authorList>
            <person name="Buettner E."/>
            <person name="Kellner H."/>
        </authorList>
    </citation>
    <scope>NUCLEOTIDE SEQUENCE [LARGE SCALE GENOMIC DNA]</scope>
    <source>
        <strain evidence="3 4">DSM 110363</strain>
    </source>
</reference>
<keyword evidence="2" id="KW-0812">Transmembrane</keyword>
<protein>
    <recommendedName>
        <fullName evidence="5">Ubiquitin-protein ligase sel1</fullName>
    </recommendedName>
</protein>